<dbReference type="Pfam" id="PF09650">
    <property type="entry name" value="PHA_gran_rgn"/>
    <property type="match status" value="1"/>
</dbReference>
<sequence length="120" mass="13030">MAKRVTRVSFPNEKESHLMASVNFDIPHSLGHAEARRRIEQGLPKLEAKIPGGGQVSSEWPAEDRLILTIIAMGQTVKADMEIADTALRGTVAIPMMLSMMAGPIGEFVKTSAEKMLSKA</sequence>
<dbReference type="EMBL" id="BBPI01000018">
    <property type="protein sequence ID" value="GAL99996.1"/>
    <property type="molecule type" value="Genomic_DNA"/>
</dbReference>
<dbReference type="AlphaFoldDB" id="A0A0A1W470"/>
<dbReference type="Proteomes" id="UP000032305">
    <property type="component" value="Unassembled WGS sequence"/>
</dbReference>
<dbReference type="InterPro" id="IPR013433">
    <property type="entry name" value="PHA_gran_rgn"/>
</dbReference>
<protein>
    <recommendedName>
        <fullName evidence="3">Polyhydroxyalkanoic acid system protein</fullName>
    </recommendedName>
</protein>
<dbReference type="eggNOG" id="ENOG5033CDQ">
    <property type="taxonomic scope" value="Bacteria"/>
</dbReference>
<evidence type="ECO:0008006" key="3">
    <source>
        <dbReference type="Google" id="ProtNLM"/>
    </source>
</evidence>
<name>A0A0A1W470_9SPHN</name>
<accession>A0A0A1W470</accession>
<proteinExistence type="predicted"/>
<comment type="caution">
    <text evidence="1">The sequence shown here is derived from an EMBL/GenBank/DDBJ whole genome shotgun (WGS) entry which is preliminary data.</text>
</comment>
<evidence type="ECO:0000313" key="1">
    <source>
        <dbReference type="EMBL" id="GAL99996.1"/>
    </source>
</evidence>
<keyword evidence="2" id="KW-1185">Reference proteome</keyword>
<reference evidence="1 2" key="1">
    <citation type="submission" date="2014-11" db="EMBL/GenBank/DDBJ databases">
        <title>Whole genome shotgun sequence of Sphingomonas parapaucimobilis NBRC 15100.</title>
        <authorList>
            <person name="Katano-Makiyama Y."/>
            <person name="Hosoyama A."/>
            <person name="Hashimoto M."/>
            <person name="Hosoyama Y."/>
            <person name="Noguchi M."/>
            <person name="Numata M."/>
            <person name="Tsuchikane K."/>
            <person name="Hirakata S."/>
            <person name="Uohara A."/>
            <person name="Shimodaira J."/>
            <person name="Ohji S."/>
            <person name="Ichikawa N."/>
            <person name="Kimura A."/>
            <person name="Yamazoe A."/>
            <person name="Fujita N."/>
        </authorList>
    </citation>
    <scope>NUCLEOTIDE SEQUENCE [LARGE SCALE GENOMIC DNA]</scope>
    <source>
        <strain evidence="1 2">NBRC 15100</strain>
    </source>
</reference>
<organism evidence="1 2">
    <name type="scientific">Sphingomonas parapaucimobilis NBRC 15100</name>
    <dbReference type="NCBI Taxonomy" id="1219049"/>
    <lineage>
        <taxon>Bacteria</taxon>
        <taxon>Pseudomonadati</taxon>
        <taxon>Pseudomonadota</taxon>
        <taxon>Alphaproteobacteria</taxon>
        <taxon>Sphingomonadales</taxon>
        <taxon>Sphingomonadaceae</taxon>
        <taxon>Sphingomonas</taxon>
    </lineage>
</organism>
<evidence type="ECO:0000313" key="2">
    <source>
        <dbReference type="Proteomes" id="UP000032305"/>
    </source>
</evidence>
<gene>
    <name evidence="1" type="ORF">SP5_018_00270</name>
</gene>